<proteinExistence type="inferred from homology"/>
<dbReference type="CDD" id="cd00326">
    <property type="entry name" value="alpha_CA"/>
    <property type="match status" value="2"/>
</dbReference>
<dbReference type="PANTHER" id="PTHR18952:SF141">
    <property type="entry name" value="CARBONIC ANHYDRASE"/>
    <property type="match status" value="1"/>
</dbReference>
<dbReference type="EMBL" id="MTYJ01000197">
    <property type="protein sequence ID" value="OWA50610.1"/>
    <property type="molecule type" value="Genomic_DNA"/>
</dbReference>
<dbReference type="InterPro" id="IPR023561">
    <property type="entry name" value="Carbonic_anhydrase_a-class"/>
</dbReference>
<dbReference type="SUPFAM" id="SSF51069">
    <property type="entry name" value="Carbonic anhydrase"/>
    <property type="match status" value="2"/>
</dbReference>
<feature type="domain" description="Alpha-carbonic anhydrase" evidence="9">
    <location>
        <begin position="301"/>
        <end position="558"/>
    </location>
</feature>
<evidence type="ECO:0000256" key="6">
    <source>
        <dbReference type="ARBA" id="ARBA00023239"/>
    </source>
</evidence>
<evidence type="ECO:0000256" key="8">
    <source>
        <dbReference type="RuleBase" id="RU367011"/>
    </source>
</evidence>
<dbReference type="Pfam" id="PF00194">
    <property type="entry name" value="Carb_anhydrase"/>
    <property type="match status" value="2"/>
</dbReference>
<protein>
    <recommendedName>
        <fullName evidence="3 8">Carbonic anhydrase</fullName>
        <ecNumber evidence="3 8">4.2.1.1</ecNumber>
    </recommendedName>
</protein>
<evidence type="ECO:0000256" key="3">
    <source>
        <dbReference type="ARBA" id="ARBA00012925"/>
    </source>
</evidence>
<dbReference type="PROSITE" id="PS00162">
    <property type="entry name" value="ALPHA_CA_1"/>
    <property type="match status" value="2"/>
</dbReference>
<sequence length="562" mass="63734">MVGSRRGSRTTVVYDSREPHGVPEKSLLLTLRTTEPAPDEPLTPTWKRQSPIDIQTADVKFDPSLCLSPLTISYPRRLQESAKLVNTGQTWRINVPSSRYFVEGGPLSDRYQLDQAHAHWGESDIEGSEHYLDGLRFAGEMHFVHWNENKYANASQAINHEDGICVIGVFFKLGQHNEELQKLTDILESVKYAACEIGIDHLELDLIRLLPRDLLKYWTYSGSLTTEPYTECVTWIILAEPIEVSKEQIRAMRHLLKYKSCEKGVSHGEHLGRCRENCRTVQTWLDTPTISASFRPRTPTRQQSPIDISSSTTSSAFQWDLSPELPFELNYPSGVRDACTVVNTGRTWKVLVDDERFWIKGGPLKNAYTLDQFHAHWGETDDCGSEHTLDGRPFSGEIHFVHWNRKYGTMEKACEHRDGLAVVGVFLEVGETNAELEKLTNAVDDIRYADSTMDLVNIDFKKLLPNLDDPAYWTYPGSLTTPPYTECVVWIVLKETVKVSTDQLRSMRSLYCYKECDSGIAAGGSAEDSETSHHGHGQLLQNYRNVQTLRTDMIRPSSSCAR</sequence>
<evidence type="ECO:0000256" key="7">
    <source>
        <dbReference type="ARBA" id="ARBA00048348"/>
    </source>
</evidence>
<dbReference type="GO" id="GO:0008270">
    <property type="term" value="F:zinc ion binding"/>
    <property type="evidence" value="ECO:0007669"/>
    <property type="project" value="UniProtKB-UniRule"/>
</dbReference>
<reference evidence="11" key="1">
    <citation type="submission" date="2017-01" db="EMBL/GenBank/DDBJ databases">
        <title>Comparative genomics of anhydrobiosis in the tardigrade Hypsibius dujardini.</title>
        <authorList>
            <person name="Yoshida Y."/>
            <person name="Koutsovoulos G."/>
            <person name="Laetsch D."/>
            <person name="Stevens L."/>
            <person name="Kumar S."/>
            <person name="Horikawa D."/>
            <person name="Ishino K."/>
            <person name="Komine S."/>
            <person name="Tomita M."/>
            <person name="Blaxter M."/>
            <person name="Arakawa K."/>
        </authorList>
    </citation>
    <scope>NUCLEOTIDE SEQUENCE [LARGE SCALE GENOMIC DNA]</scope>
    <source>
        <strain evidence="11">Z151</strain>
    </source>
</reference>
<dbReference type="InterPro" id="IPR018338">
    <property type="entry name" value="Carbonic_anhydrase_a-class_CS"/>
</dbReference>
<comment type="cofactor">
    <cofactor evidence="1 8">
        <name>Zn(2+)</name>
        <dbReference type="ChEBI" id="CHEBI:29105"/>
    </cofactor>
</comment>
<feature type="domain" description="Alpha-carbonic anhydrase" evidence="9">
    <location>
        <begin position="25"/>
        <end position="294"/>
    </location>
</feature>
<dbReference type="EC" id="4.2.1.1" evidence="3 8"/>
<dbReference type="InterPro" id="IPR001148">
    <property type="entry name" value="CA_dom"/>
</dbReference>
<evidence type="ECO:0000256" key="5">
    <source>
        <dbReference type="ARBA" id="ARBA00022833"/>
    </source>
</evidence>
<dbReference type="PANTHER" id="PTHR18952">
    <property type="entry name" value="CARBONIC ANHYDRASE"/>
    <property type="match status" value="1"/>
</dbReference>
<comment type="similarity">
    <text evidence="2 8">Belongs to the alpha-carbonic anhydrase family.</text>
</comment>
<evidence type="ECO:0000313" key="11">
    <source>
        <dbReference type="Proteomes" id="UP000192578"/>
    </source>
</evidence>
<dbReference type="SMART" id="SM01057">
    <property type="entry name" value="Carb_anhydrase"/>
    <property type="match status" value="2"/>
</dbReference>
<name>A0A9X6N9V9_HYPEX</name>
<comment type="catalytic activity">
    <reaction evidence="7 8">
        <text>hydrogencarbonate + H(+) = CO2 + H2O</text>
        <dbReference type="Rhea" id="RHEA:10748"/>
        <dbReference type="ChEBI" id="CHEBI:15377"/>
        <dbReference type="ChEBI" id="CHEBI:15378"/>
        <dbReference type="ChEBI" id="CHEBI:16526"/>
        <dbReference type="ChEBI" id="CHEBI:17544"/>
        <dbReference type="EC" id="4.2.1.1"/>
    </reaction>
</comment>
<dbReference type="GO" id="GO:0005737">
    <property type="term" value="C:cytoplasm"/>
    <property type="evidence" value="ECO:0007669"/>
    <property type="project" value="TreeGrafter"/>
</dbReference>
<comment type="caution">
    <text evidence="10">The sequence shown here is derived from an EMBL/GenBank/DDBJ whole genome shotgun (WGS) entry which is preliminary data.</text>
</comment>
<keyword evidence="6 8" id="KW-0456">Lyase</keyword>
<keyword evidence="5 8" id="KW-0862">Zinc</keyword>
<dbReference type="Gene3D" id="3.10.200.10">
    <property type="entry name" value="Alpha carbonic anhydrase"/>
    <property type="match status" value="2"/>
</dbReference>
<accession>A0A9X6N9V9</accession>
<evidence type="ECO:0000256" key="4">
    <source>
        <dbReference type="ARBA" id="ARBA00022723"/>
    </source>
</evidence>
<evidence type="ECO:0000259" key="9">
    <source>
        <dbReference type="PROSITE" id="PS51144"/>
    </source>
</evidence>
<dbReference type="Proteomes" id="UP000192578">
    <property type="component" value="Unassembled WGS sequence"/>
</dbReference>
<dbReference type="InterPro" id="IPR036398">
    <property type="entry name" value="CA_dom_sf"/>
</dbReference>
<evidence type="ECO:0000256" key="1">
    <source>
        <dbReference type="ARBA" id="ARBA00001947"/>
    </source>
</evidence>
<dbReference type="PROSITE" id="PS51144">
    <property type="entry name" value="ALPHA_CA_2"/>
    <property type="match status" value="2"/>
</dbReference>
<keyword evidence="11" id="KW-1185">Reference proteome</keyword>
<dbReference type="AlphaFoldDB" id="A0A9X6N9V9"/>
<evidence type="ECO:0000313" key="10">
    <source>
        <dbReference type="EMBL" id="OWA50610.1"/>
    </source>
</evidence>
<keyword evidence="4 8" id="KW-0479">Metal-binding</keyword>
<evidence type="ECO:0000256" key="2">
    <source>
        <dbReference type="ARBA" id="ARBA00010718"/>
    </source>
</evidence>
<organism evidence="10 11">
    <name type="scientific">Hypsibius exemplaris</name>
    <name type="common">Freshwater tardigrade</name>
    <dbReference type="NCBI Taxonomy" id="2072580"/>
    <lineage>
        <taxon>Eukaryota</taxon>
        <taxon>Metazoa</taxon>
        <taxon>Ecdysozoa</taxon>
        <taxon>Tardigrada</taxon>
        <taxon>Eutardigrada</taxon>
        <taxon>Parachela</taxon>
        <taxon>Hypsibioidea</taxon>
        <taxon>Hypsibiidae</taxon>
        <taxon>Hypsibius</taxon>
    </lineage>
</organism>
<gene>
    <name evidence="10" type="ORF">BV898_15121</name>
</gene>
<dbReference type="GO" id="GO:0004089">
    <property type="term" value="F:carbonate dehydratase activity"/>
    <property type="evidence" value="ECO:0007669"/>
    <property type="project" value="UniProtKB-UniRule"/>
</dbReference>
<comment type="function">
    <text evidence="8">Reversible hydration of carbon dioxide.</text>
</comment>
<dbReference type="OrthoDB" id="429145at2759"/>